<protein>
    <submittedName>
        <fullName evidence="3">Galaxin-like</fullName>
    </submittedName>
</protein>
<dbReference type="RefSeq" id="XP_022333782.1">
    <property type="nucleotide sequence ID" value="XM_022478074.1"/>
</dbReference>
<keyword evidence="2" id="KW-1185">Reference proteome</keyword>
<dbReference type="KEGG" id="cvn:111130832"/>
<dbReference type="InterPro" id="IPR055284">
    <property type="entry name" value="Galaxin-like"/>
</dbReference>
<proteinExistence type="predicted"/>
<dbReference type="Proteomes" id="UP000694844">
    <property type="component" value="Chromosome 4"/>
</dbReference>
<dbReference type="OrthoDB" id="6134963at2759"/>
<gene>
    <name evidence="3" type="primary">LOC111130832</name>
</gene>
<accession>A0A8B8DZT4</accession>
<dbReference type="Pfam" id="PF24748">
    <property type="entry name" value="Galaxin_repeat"/>
    <property type="match status" value="2"/>
</dbReference>
<evidence type="ECO:0000313" key="2">
    <source>
        <dbReference type="Proteomes" id="UP000694844"/>
    </source>
</evidence>
<feature type="domain" description="Galaxin-like repeats" evidence="1">
    <location>
        <begin position="1"/>
        <end position="92"/>
    </location>
</feature>
<dbReference type="InterPro" id="IPR056601">
    <property type="entry name" value="Galaxin_dom"/>
</dbReference>
<reference evidence="3" key="1">
    <citation type="submission" date="2025-08" db="UniProtKB">
        <authorList>
            <consortium name="RefSeq"/>
        </authorList>
    </citation>
    <scope>IDENTIFICATION</scope>
    <source>
        <tissue evidence="3">Whole sample</tissue>
    </source>
</reference>
<dbReference type="AlphaFoldDB" id="A0A8B8DZT4"/>
<sequence length="393" mass="45939">MCCDSQLHELQYTKFCCGNKTYDVYEKYCFQDQEILNLWENKCGGHKYDTREFICCRETLINRTHQDLRCCGSTSFNTNLQNCIDKRVVRKGYRWCPNYGEYDLKTHDCCEGHLKERKGASWRCCGKELIDYAMNKCCAGKKFDKRTQHCCGGKVIEIGDKCCAGQVLDKNTHVCCGKTLFTEEQMLQKRLPYHDRCCPTWPDGGTSYDSVNFVCTLENKVVKKANRQQLCGREEYKPSVDLCCNSKVFKNASRDGMSCCPPSTSIYNPKTHVCCFGVRKKGKRCFRTKYRLRCPRFCSRRKITMRKYCNSFQARKASHEVFKNVRKQMKLLQSSKSCRCVYKKKRRKRLCKAKPCKTFKGLVGILVEERRGYAKLYLRQKMQNNGKHLCRSL</sequence>
<dbReference type="PANTHER" id="PTHR34490">
    <property type="entry name" value="PROTEIN CBG12054-RELATED"/>
    <property type="match status" value="1"/>
</dbReference>
<feature type="domain" description="Galaxin-like repeats" evidence="1">
    <location>
        <begin position="135"/>
        <end position="276"/>
    </location>
</feature>
<dbReference type="GeneID" id="111130832"/>
<evidence type="ECO:0000259" key="1">
    <source>
        <dbReference type="Pfam" id="PF24748"/>
    </source>
</evidence>
<evidence type="ECO:0000313" key="3">
    <source>
        <dbReference type="RefSeq" id="XP_022333782.1"/>
    </source>
</evidence>
<dbReference type="PANTHER" id="PTHR34490:SF3">
    <property type="entry name" value="GALAXIN-LIKE ISOFORM X2"/>
    <property type="match status" value="1"/>
</dbReference>
<organism evidence="2 3">
    <name type="scientific">Crassostrea virginica</name>
    <name type="common">Eastern oyster</name>
    <dbReference type="NCBI Taxonomy" id="6565"/>
    <lineage>
        <taxon>Eukaryota</taxon>
        <taxon>Metazoa</taxon>
        <taxon>Spiralia</taxon>
        <taxon>Lophotrochozoa</taxon>
        <taxon>Mollusca</taxon>
        <taxon>Bivalvia</taxon>
        <taxon>Autobranchia</taxon>
        <taxon>Pteriomorphia</taxon>
        <taxon>Ostreida</taxon>
        <taxon>Ostreoidea</taxon>
        <taxon>Ostreidae</taxon>
        <taxon>Crassostrea</taxon>
    </lineage>
</organism>
<name>A0A8B8DZT4_CRAVI</name>